<organism evidence="2 3">
    <name type="scientific">Alligator mississippiensis</name>
    <name type="common">American alligator</name>
    <dbReference type="NCBI Taxonomy" id="8496"/>
    <lineage>
        <taxon>Eukaryota</taxon>
        <taxon>Metazoa</taxon>
        <taxon>Chordata</taxon>
        <taxon>Craniata</taxon>
        <taxon>Vertebrata</taxon>
        <taxon>Euteleostomi</taxon>
        <taxon>Archelosauria</taxon>
        <taxon>Archosauria</taxon>
        <taxon>Crocodylia</taxon>
        <taxon>Alligatoridae</taxon>
        <taxon>Alligatorinae</taxon>
        <taxon>Alligator</taxon>
    </lineage>
</organism>
<dbReference type="Proteomes" id="UP000050525">
    <property type="component" value="Unassembled WGS sequence"/>
</dbReference>
<accession>A0A151PDC5</accession>
<reference evidence="2 3" key="1">
    <citation type="journal article" date="2012" name="Genome Biol.">
        <title>Sequencing three crocodilian genomes to illuminate the evolution of archosaurs and amniotes.</title>
        <authorList>
            <person name="St John J.A."/>
            <person name="Braun E.L."/>
            <person name="Isberg S.R."/>
            <person name="Miles L.G."/>
            <person name="Chong A.Y."/>
            <person name="Gongora J."/>
            <person name="Dalzell P."/>
            <person name="Moran C."/>
            <person name="Bed'hom B."/>
            <person name="Abzhanov A."/>
            <person name="Burgess S.C."/>
            <person name="Cooksey A.M."/>
            <person name="Castoe T.A."/>
            <person name="Crawford N.G."/>
            <person name="Densmore L.D."/>
            <person name="Drew J.C."/>
            <person name="Edwards S.V."/>
            <person name="Faircloth B.C."/>
            <person name="Fujita M.K."/>
            <person name="Greenwold M.J."/>
            <person name="Hoffmann F.G."/>
            <person name="Howard J.M."/>
            <person name="Iguchi T."/>
            <person name="Janes D.E."/>
            <person name="Khan S.Y."/>
            <person name="Kohno S."/>
            <person name="de Koning A.J."/>
            <person name="Lance S.L."/>
            <person name="McCarthy F.M."/>
            <person name="McCormack J.E."/>
            <person name="Merchant M.E."/>
            <person name="Peterson D.G."/>
            <person name="Pollock D.D."/>
            <person name="Pourmand N."/>
            <person name="Raney B.J."/>
            <person name="Roessler K.A."/>
            <person name="Sanford J.R."/>
            <person name="Sawyer R.H."/>
            <person name="Schmidt C.J."/>
            <person name="Triplett E.W."/>
            <person name="Tuberville T.D."/>
            <person name="Venegas-Anaya M."/>
            <person name="Howard J.T."/>
            <person name="Jarvis E.D."/>
            <person name="Guillette L.J.Jr."/>
            <person name="Glenn T.C."/>
            <person name="Green R.E."/>
            <person name="Ray D.A."/>
        </authorList>
    </citation>
    <scope>NUCLEOTIDE SEQUENCE [LARGE SCALE GENOMIC DNA]</scope>
    <source>
        <strain evidence="2">KSC_2009_1</strain>
    </source>
</reference>
<comment type="caution">
    <text evidence="2">The sequence shown here is derived from an EMBL/GenBank/DDBJ whole genome shotgun (WGS) entry which is preliminary data.</text>
</comment>
<evidence type="ECO:0000256" key="1">
    <source>
        <dbReference type="SAM" id="MobiDB-lite"/>
    </source>
</evidence>
<dbReference type="AlphaFoldDB" id="A0A151PDC5"/>
<proteinExistence type="predicted"/>
<protein>
    <submittedName>
        <fullName evidence="2">Uncharacterized protein</fullName>
    </submittedName>
</protein>
<evidence type="ECO:0000313" key="3">
    <source>
        <dbReference type="Proteomes" id="UP000050525"/>
    </source>
</evidence>
<feature type="region of interest" description="Disordered" evidence="1">
    <location>
        <begin position="63"/>
        <end position="102"/>
    </location>
</feature>
<keyword evidence="3" id="KW-1185">Reference proteome</keyword>
<evidence type="ECO:0000313" key="2">
    <source>
        <dbReference type="EMBL" id="KYO47106.1"/>
    </source>
</evidence>
<dbReference type="EMBL" id="AKHW03000483">
    <property type="protein sequence ID" value="KYO47106.1"/>
    <property type="molecule type" value="Genomic_DNA"/>
</dbReference>
<gene>
    <name evidence="2" type="ORF">Y1Q_0014016</name>
</gene>
<sequence>MGENHQLLVEMEPQGYHHCQSAPSSCTASTSTSPGLDTAAALDSYSDGEAACGLLDLSSTLGTPGWAKEEGKEWSRMFSGDPRQQNISDREKLLVPWNGKGT</sequence>
<name>A0A151PDC5_ALLMI</name>